<proteinExistence type="predicted"/>
<keyword evidence="3" id="KW-1185">Reference proteome</keyword>
<dbReference type="EMBL" id="JAJAGQ010000021">
    <property type="protein sequence ID" value="KAJ8530924.1"/>
    <property type="molecule type" value="Genomic_DNA"/>
</dbReference>
<dbReference type="Proteomes" id="UP001152561">
    <property type="component" value="Unassembled WGS sequence"/>
</dbReference>
<protein>
    <submittedName>
        <fullName evidence="2">Uncharacterized protein</fullName>
    </submittedName>
</protein>
<feature type="compositionally biased region" description="Pro residues" evidence="1">
    <location>
        <begin position="13"/>
        <end position="23"/>
    </location>
</feature>
<feature type="region of interest" description="Disordered" evidence="1">
    <location>
        <begin position="70"/>
        <end position="90"/>
    </location>
</feature>
<organism evidence="2 3">
    <name type="scientific">Anisodus acutangulus</name>
    <dbReference type="NCBI Taxonomy" id="402998"/>
    <lineage>
        <taxon>Eukaryota</taxon>
        <taxon>Viridiplantae</taxon>
        <taxon>Streptophyta</taxon>
        <taxon>Embryophyta</taxon>
        <taxon>Tracheophyta</taxon>
        <taxon>Spermatophyta</taxon>
        <taxon>Magnoliopsida</taxon>
        <taxon>eudicotyledons</taxon>
        <taxon>Gunneridae</taxon>
        <taxon>Pentapetalae</taxon>
        <taxon>asterids</taxon>
        <taxon>lamiids</taxon>
        <taxon>Solanales</taxon>
        <taxon>Solanaceae</taxon>
        <taxon>Solanoideae</taxon>
        <taxon>Hyoscyameae</taxon>
        <taxon>Anisodus</taxon>
    </lineage>
</organism>
<feature type="region of interest" description="Disordered" evidence="1">
    <location>
        <begin position="1"/>
        <end position="32"/>
    </location>
</feature>
<evidence type="ECO:0000256" key="1">
    <source>
        <dbReference type="SAM" id="MobiDB-lite"/>
    </source>
</evidence>
<dbReference type="AlphaFoldDB" id="A0A9Q1LBP1"/>
<gene>
    <name evidence="2" type="ORF">K7X08_023805</name>
</gene>
<accession>A0A9Q1LBP1</accession>
<sequence>MARKRAIPAFTQPIPPPVQPLAPPTTQNSRVATPETGIPQALASFQLNQWLTGATQVSKVQQALTKVATQRDSTVVKTPNPGPENDTKAAQATRKLTFSADSSAIEPVVPRKNNRAPKRGKQLFYFSPVLRDGQKIVKLNMEEVPKGVGDPKGKKKQLPQPQWQARPVSNTTQLEQPREEIKDTGQVVKENAVQLVEKQLRSLGFIEDSIGLKGPEQPLLNPT</sequence>
<evidence type="ECO:0000313" key="3">
    <source>
        <dbReference type="Proteomes" id="UP001152561"/>
    </source>
</evidence>
<comment type="caution">
    <text evidence="2">The sequence shown here is derived from an EMBL/GenBank/DDBJ whole genome shotgun (WGS) entry which is preliminary data.</text>
</comment>
<name>A0A9Q1LBP1_9SOLA</name>
<evidence type="ECO:0000313" key="2">
    <source>
        <dbReference type="EMBL" id="KAJ8530924.1"/>
    </source>
</evidence>
<reference evidence="3" key="1">
    <citation type="journal article" date="2023" name="Proc. Natl. Acad. Sci. U.S.A.">
        <title>Genomic and structural basis for evolution of tropane alkaloid biosynthesis.</title>
        <authorList>
            <person name="Wanga Y.-J."/>
            <person name="Taina T."/>
            <person name="Yua J.-Y."/>
            <person name="Lia J."/>
            <person name="Xua B."/>
            <person name="Chenc J."/>
            <person name="D'Auriad J.C."/>
            <person name="Huanga J.-P."/>
            <person name="Huanga S.-X."/>
        </authorList>
    </citation>
    <scope>NUCLEOTIDE SEQUENCE [LARGE SCALE GENOMIC DNA]</scope>
    <source>
        <strain evidence="3">cv. KIB-2019</strain>
    </source>
</reference>
<feature type="region of interest" description="Disordered" evidence="1">
    <location>
        <begin position="144"/>
        <end position="178"/>
    </location>
</feature>